<dbReference type="RefSeq" id="WP_145056790.1">
    <property type="nucleotide sequence ID" value="NZ_CP036263.1"/>
</dbReference>
<evidence type="ECO:0000313" key="2">
    <source>
        <dbReference type="Proteomes" id="UP000319852"/>
    </source>
</evidence>
<dbReference type="AlphaFoldDB" id="A0A517MPQ9"/>
<dbReference type="OrthoDB" id="285613at2"/>
<accession>A0A517MPQ9</accession>
<evidence type="ECO:0000313" key="1">
    <source>
        <dbReference type="EMBL" id="QDS96854.1"/>
    </source>
</evidence>
<dbReference type="KEGG" id="amob:HG15A2_01120"/>
<organism evidence="1 2">
    <name type="scientific">Adhaeretor mobilis</name>
    <dbReference type="NCBI Taxonomy" id="1930276"/>
    <lineage>
        <taxon>Bacteria</taxon>
        <taxon>Pseudomonadati</taxon>
        <taxon>Planctomycetota</taxon>
        <taxon>Planctomycetia</taxon>
        <taxon>Pirellulales</taxon>
        <taxon>Lacipirellulaceae</taxon>
        <taxon>Adhaeretor</taxon>
    </lineage>
</organism>
<name>A0A517MPQ9_9BACT</name>
<protein>
    <submittedName>
        <fullName evidence="1">Uncharacterized protein</fullName>
    </submittedName>
</protein>
<proteinExistence type="predicted"/>
<keyword evidence="2" id="KW-1185">Reference proteome</keyword>
<sequence>MGSSTTTDCETDTACTTLARSLAPEEVRVNDWVGVLYEVCELPLIMWECGVEATEREEIVRLAITPYGDCEPLHVRAVCLPFVLVKPKKGKVRQIDVRRQRLARLDPAFAKVWAQKSRKKKRKK</sequence>
<gene>
    <name evidence="1" type="ORF">HG15A2_01120</name>
</gene>
<dbReference type="Proteomes" id="UP000319852">
    <property type="component" value="Chromosome"/>
</dbReference>
<dbReference type="EMBL" id="CP036263">
    <property type="protein sequence ID" value="QDS96854.1"/>
    <property type="molecule type" value="Genomic_DNA"/>
</dbReference>
<reference evidence="1 2" key="1">
    <citation type="submission" date="2019-02" db="EMBL/GenBank/DDBJ databases">
        <title>Deep-cultivation of Planctomycetes and their phenomic and genomic characterization uncovers novel biology.</title>
        <authorList>
            <person name="Wiegand S."/>
            <person name="Jogler M."/>
            <person name="Boedeker C."/>
            <person name="Pinto D."/>
            <person name="Vollmers J."/>
            <person name="Rivas-Marin E."/>
            <person name="Kohn T."/>
            <person name="Peeters S.H."/>
            <person name="Heuer A."/>
            <person name="Rast P."/>
            <person name="Oberbeckmann S."/>
            <person name="Bunk B."/>
            <person name="Jeske O."/>
            <person name="Meyerdierks A."/>
            <person name="Storesund J.E."/>
            <person name="Kallscheuer N."/>
            <person name="Luecker S."/>
            <person name="Lage O.M."/>
            <person name="Pohl T."/>
            <person name="Merkel B.J."/>
            <person name="Hornburger P."/>
            <person name="Mueller R.-W."/>
            <person name="Bruemmer F."/>
            <person name="Labrenz M."/>
            <person name="Spormann A.M."/>
            <person name="Op den Camp H."/>
            <person name="Overmann J."/>
            <person name="Amann R."/>
            <person name="Jetten M.S.M."/>
            <person name="Mascher T."/>
            <person name="Medema M.H."/>
            <person name="Devos D.P."/>
            <person name="Kaster A.-K."/>
            <person name="Ovreas L."/>
            <person name="Rohde M."/>
            <person name="Galperin M.Y."/>
            <person name="Jogler C."/>
        </authorList>
    </citation>
    <scope>NUCLEOTIDE SEQUENCE [LARGE SCALE GENOMIC DNA]</scope>
    <source>
        <strain evidence="1 2">HG15A2</strain>
    </source>
</reference>